<reference evidence="2" key="1">
    <citation type="submission" date="2022-07" db="EMBL/GenBank/DDBJ databases">
        <title>Faecal culturing of patients with breast cancer.</title>
        <authorList>
            <person name="Teng N.M.Y."/>
            <person name="Kiu R."/>
            <person name="Evans R."/>
            <person name="Baker D.J."/>
            <person name="Zenner C."/>
            <person name="Robinson S.D."/>
            <person name="Hall L.J."/>
        </authorList>
    </citation>
    <scope>NUCLEOTIDE SEQUENCE</scope>
    <source>
        <strain evidence="2">LH1062</strain>
    </source>
</reference>
<evidence type="ECO:0000313" key="2">
    <source>
        <dbReference type="EMBL" id="UTY39417.1"/>
    </source>
</evidence>
<organism evidence="2 3">
    <name type="scientific">Allocoprobacillus halotolerans</name>
    <dbReference type="NCBI Taxonomy" id="2944914"/>
    <lineage>
        <taxon>Bacteria</taxon>
        <taxon>Bacillati</taxon>
        <taxon>Bacillota</taxon>
        <taxon>Erysipelotrichia</taxon>
        <taxon>Erysipelotrichales</taxon>
        <taxon>Erysipelotrichaceae</taxon>
        <taxon>Allocoprobacillus</taxon>
    </lineage>
</organism>
<keyword evidence="1" id="KW-0472">Membrane</keyword>
<keyword evidence="1" id="KW-1133">Transmembrane helix</keyword>
<feature type="transmembrane region" description="Helical" evidence="1">
    <location>
        <begin position="21"/>
        <end position="43"/>
    </location>
</feature>
<evidence type="ECO:0000256" key="1">
    <source>
        <dbReference type="SAM" id="Phobius"/>
    </source>
</evidence>
<keyword evidence="1" id="KW-0812">Transmembrane</keyword>
<dbReference type="Proteomes" id="UP001060112">
    <property type="component" value="Chromosome"/>
</dbReference>
<sequence length="47" mass="5221">MKMSRPDLVVPYQELPLRDKLYPYFLSIAIAIATVIIVIMASVKGVG</sequence>
<name>A0ABY5I221_9FIRM</name>
<dbReference type="RefSeq" id="WP_290140499.1">
    <property type="nucleotide sequence ID" value="NZ_CP101620.1"/>
</dbReference>
<keyword evidence="3" id="KW-1185">Reference proteome</keyword>
<proteinExistence type="predicted"/>
<evidence type="ECO:0000313" key="3">
    <source>
        <dbReference type="Proteomes" id="UP001060112"/>
    </source>
</evidence>
<dbReference type="EMBL" id="CP101620">
    <property type="protein sequence ID" value="UTY39417.1"/>
    <property type="molecule type" value="Genomic_DNA"/>
</dbReference>
<accession>A0ABY5I221</accession>
<gene>
    <name evidence="2" type="ORF">NMU03_00865</name>
</gene>
<protein>
    <submittedName>
        <fullName evidence="2">Uncharacterized protein</fullName>
    </submittedName>
</protein>